<protein>
    <recommendedName>
        <fullName evidence="4">DUF3515 domain-containing protein</fullName>
    </recommendedName>
</protein>
<keyword evidence="3" id="KW-1185">Reference proteome</keyword>
<organism evidence="2 3">
    <name type="scientific">Klenkia brasiliensis</name>
    <dbReference type="NCBI Taxonomy" id="333142"/>
    <lineage>
        <taxon>Bacteria</taxon>
        <taxon>Bacillati</taxon>
        <taxon>Actinomycetota</taxon>
        <taxon>Actinomycetes</taxon>
        <taxon>Geodermatophilales</taxon>
        <taxon>Geodermatophilaceae</taxon>
        <taxon>Klenkia</taxon>
    </lineage>
</organism>
<evidence type="ECO:0000256" key="1">
    <source>
        <dbReference type="SAM" id="MobiDB-lite"/>
    </source>
</evidence>
<feature type="region of interest" description="Disordered" evidence="1">
    <location>
        <begin position="27"/>
        <end position="51"/>
    </location>
</feature>
<evidence type="ECO:0000313" key="2">
    <source>
        <dbReference type="EMBL" id="SDG74802.1"/>
    </source>
</evidence>
<dbReference type="AlphaFoldDB" id="A0A1G7WS91"/>
<name>A0A1G7WS91_9ACTN</name>
<sequence>MATAVAVPVVVVLLVLIRLFGPGSGDDGSGDGPVADVSGATPSQRDDSPVEVETPEITPEADAACPALMSQLPLEVVGETSRRVDSDSPYVYAWGDPASVLVCGADAPAGFVVGGPQLIEINGVQWFVDTTDPTVNVFTGVDRTVPVQISVPSSTDAALVTALSPTIAATIPFTEPQPAG</sequence>
<evidence type="ECO:0008006" key="4">
    <source>
        <dbReference type="Google" id="ProtNLM"/>
    </source>
</evidence>
<accession>A0A1G7WS91</accession>
<dbReference type="EMBL" id="FNCF01000005">
    <property type="protein sequence ID" value="SDG74802.1"/>
    <property type="molecule type" value="Genomic_DNA"/>
</dbReference>
<evidence type="ECO:0000313" key="3">
    <source>
        <dbReference type="Proteomes" id="UP000198863"/>
    </source>
</evidence>
<dbReference type="Pfam" id="PF12028">
    <property type="entry name" value="DUF3515"/>
    <property type="match status" value="1"/>
</dbReference>
<gene>
    <name evidence="2" type="ORF">SAMN05660324_3484</name>
</gene>
<dbReference type="Proteomes" id="UP000198863">
    <property type="component" value="Unassembled WGS sequence"/>
</dbReference>
<proteinExistence type="predicted"/>
<reference evidence="3" key="1">
    <citation type="submission" date="2016-10" db="EMBL/GenBank/DDBJ databases">
        <authorList>
            <person name="Varghese N."/>
            <person name="Submissions S."/>
        </authorList>
    </citation>
    <scope>NUCLEOTIDE SEQUENCE [LARGE SCALE GENOMIC DNA]</scope>
    <source>
        <strain evidence="3">DSM 44526</strain>
    </source>
</reference>
<dbReference type="InterPro" id="IPR021903">
    <property type="entry name" value="DUF3515"/>
</dbReference>